<feature type="domain" description="Response regulatory" evidence="6">
    <location>
        <begin position="261"/>
        <end position="377"/>
    </location>
</feature>
<dbReference type="PROSITE" id="PS50887">
    <property type="entry name" value="GGDEF"/>
    <property type="match status" value="1"/>
</dbReference>
<dbReference type="Gene3D" id="3.40.50.2300">
    <property type="match status" value="2"/>
</dbReference>
<dbReference type="Pfam" id="PF01627">
    <property type="entry name" value="Hpt"/>
    <property type="match status" value="1"/>
</dbReference>
<dbReference type="InterPro" id="IPR000160">
    <property type="entry name" value="GGDEF_dom"/>
</dbReference>
<dbReference type="InterPro" id="IPR043128">
    <property type="entry name" value="Rev_trsase/Diguanyl_cyclase"/>
</dbReference>
<dbReference type="GO" id="GO:0004672">
    <property type="term" value="F:protein kinase activity"/>
    <property type="evidence" value="ECO:0007669"/>
    <property type="project" value="UniProtKB-ARBA"/>
</dbReference>
<dbReference type="EC" id="2.7.7.65" evidence="1"/>
<dbReference type="PANTHER" id="PTHR45138:SF9">
    <property type="entry name" value="DIGUANYLATE CYCLASE DGCM-RELATED"/>
    <property type="match status" value="1"/>
</dbReference>
<evidence type="ECO:0000259" key="8">
    <source>
        <dbReference type="PROSITE" id="PS50894"/>
    </source>
</evidence>
<dbReference type="EMBL" id="QJKB01000010">
    <property type="protein sequence ID" value="PXX39737.1"/>
    <property type="molecule type" value="Genomic_DNA"/>
</dbReference>
<proteinExistence type="predicted"/>
<evidence type="ECO:0000256" key="4">
    <source>
        <dbReference type="PROSITE-ProRule" id="PRU00110"/>
    </source>
</evidence>
<dbReference type="GO" id="GO:0000160">
    <property type="term" value="P:phosphorelay signal transduction system"/>
    <property type="evidence" value="ECO:0007669"/>
    <property type="project" value="UniProtKB-KW"/>
</dbReference>
<dbReference type="FunFam" id="3.30.70.270:FF:000001">
    <property type="entry name" value="Diguanylate cyclase domain protein"/>
    <property type="match status" value="1"/>
</dbReference>
<feature type="domain" description="Response regulatory" evidence="6">
    <location>
        <begin position="135"/>
        <end position="252"/>
    </location>
</feature>
<dbReference type="GO" id="GO:1902201">
    <property type="term" value="P:negative regulation of bacterial-type flagellum-dependent cell motility"/>
    <property type="evidence" value="ECO:0007669"/>
    <property type="project" value="TreeGrafter"/>
</dbReference>
<dbReference type="PROSITE" id="PS50110">
    <property type="entry name" value="RESPONSE_REGULATORY"/>
    <property type="match status" value="2"/>
</dbReference>
<gene>
    <name evidence="9" type="ORF">DFR42_110103</name>
</gene>
<dbReference type="InterPro" id="IPR011006">
    <property type="entry name" value="CheY-like_superfamily"/>
</dbReference>
<evidence type="ECO:0000256" key="1">
    <source>
        <dbReference type="ARBA" id="ARBA00012528"/>
    </source>
</evidence>
<feature type="domain" description="GGDEF" evidence="7">
    <location>
        <begin position="417"/>
        <end position="547"/>
    </location>
</feature>
<comment type="caution">
    <text evidence="5">Lacks conserved residue(s) required for the propagation of feature annotation.</text>
</comment>
<dbReference type="SUPFAM" id="SSF47226">
    <property type="entry name" value="Histidine-containing phosphotransfer domain, HPT domain"/>
    <property type="match status" value="1"/>
</dbReference>
<dbReference type="PANTHER" id="PTHR45138">
    <property type="entry name" value="REGULATORY COMPONENTS OF SENSORY TRANSDUCTION SYSTEM"/>
    <property type="match status" value="1"/>
</dbReference>
<dbReference type="InterPro" id="IPR001789">
    <property type="entry name" value="Sig_transdc_resp-reg_receiver"/>
</dbReference>
<dbReference type="Proteomes" id="UP000247792">
    <property type="component" value="Unassembled WGS sequence"/>
</dbReference>
<dbReference type="GO" id="GO:0005886">
    <property type="term" value="C:plasma membrane"/>
    <property type="evidence" value="ECO:0007669"/>
    <property type="project" value="TreeGrafter"/>
</dbReference>
<evidence type="ECO:0000256" key="3">
    <source>
        <dbReference type="ARBA" id="ARBA00034247"/>
    </source>
</evidence>
<name>A0A318J0G3_9BURK</name>
<evidence type="ECO:0000313" key="10">
    <source>
        <dbReference type="Proteomes" id="UP000247792"/>
    </source>
</evidence>
<dbReference type="InterPro" id="IPR036641">
    <property type="entry name" value="HPT_dom_sf"/>
</dbReference>
<evidence type="ECO:0000256" key="2">
    <source>
        <dbReference type="ARBA" id="ARBA00023012"/>
    </source>
</evidence>
<dbReference type="GO" id="GO:0052621">
    <property type="term" value="F:diguanylate cyclase activity"/>
    <property type="evidence" value="ECO:0007669"/>
    <property type="project" value="UniProtKB-EC"/>
</dbReference>
<dbReference type="CDD" id="cd00088">
    <property type="entry name" value="HPT"/>
    <property type="match status" value="1"/>
</dbReference>
<protein>
    <recommendedName>
        <fullName evidence="1">diguanylate cyclase</fullName>
        <ecNumber evidence="1">2.7.7.65</ecNumber>
    </recommendedName>
</protein>
<feature type="modified residue" description="Phosphohistidine" evidence="4">
    <location>
        <position position="55"/>
    </location>
</feature>
<dbReference type="SUPFAM" id="SSF52172">
    <property type="entry name" value="CheY-like"/>
    <property type="match status" value="2"/>
</dbReference>
<dbReference type="CDD" id="cd00156">
    <property type="entry name" value="REC"/>
    <property type="match status" value="2"/>
</dbReference>
<dbReference type="GO" id="GO:0043709">
    <property type="term" value="P:cell adhesion involved in single-species biofilm formation"/>
    <property type="evidence" value="ECO:0007669"/>
    <property type="project" value="TreeGrafter"/>
</dbReference>
<keyword evidence="5" id="KW-0597">Phosphoprotein</keyword>
<dbReference type="NCBIfam" id="TIGR00254">
    <property type="entry name" value="GGDEF"/>
    <property type="match status" value="1"/>
</dbReference>
<reference evidence="9 10" key="1">
    <citation type="submission" date="2018-05" db="EMBL/GenBank/DDBJ databases">
        <title>Genomic Encyclopedia of Type Strains, Phase IV (KMG-IV): sequencing the most valuable type-strain genomes for metagenomic binning, comparative biology and taxonomic classification.</title>
        <authorList>
            <person name="Goeker M."/>
        </authorList>
    </citation>
    <scope>NUCLEOTIDE SEQUENCE [LARGE SCALE GENOMIC DNA]</scope>
    <source>
        <strain evidence="9 10">DSM 19792</strain>
    </source>
</reference>
<dbReference type="Pfam" id="PF00072">
    <property type="entry name" value="Response_reg"/>
    <property type="match status" value="2"/>
</dbReference>
<dbReference type="InterPro" id="IPR029787">
    <property type="entry name" value="Nucleotide_cyclase"/>
</dbReference>
<dbReference type="SUPFAM" id="SSF55073">
    <property type="entry name" value="Nucleotide cyclase"/>
    <property type="match status" value="1"/>
</dbReference>
<feature type="modified residue" description="4-aspartylphosphate" evidence="5">
    <location>
        <position position="310"/>
    </location>
</feature>
<dbReference type="Gene3D" id="1.20.120.160">
    <property type="entry name" value="HPT domain"/>
    <property type="match status" value="1"/>
</dbReference>
<keyword evidence="10" id="KW-1185">Reference proteome</keyword>
<dbReference type="CDD" id="cd01949">
    <property type="entry name" value="GGDEF"/>
    <property type="match status" value="1"/>
</dbReference>
<comment type="caution">
    <text evidence="9">The sequence shown here is derived from an EMBL/GenBank/DDBJ whole genome shotgun (WGS) entry which is preliminary data.</text>
</comment>
<accession>A0A318J0G3</accession>
<evidence type="ECO:0000313" key="9">
    <source>
        <dbReference type="EMBL" id="PXX39737.1"/>
    </source>
</evidence>
<evidence type="ECO:0000256" key="5">
    <source>
        <dbReference type="PROSITE-ProRule" id="PRU00169"/>
    </source>
</evidence>
<sequence>MSDKNDSLQEKLRALEAIFLQKLPSKFDEITQTLQKVVEQPDDKESMVVLHRHLHTMAGSAGTFGFAEIGAQARVFESTLKPHLEGKAWEAEELKSYADEVNRYFEYALKHDNVPVNGVAESVQEEERDVSDPHLIYLVDEDEAQNQEITVQLEHFGYEIVRINHLGALAKAVATRRPHVIVIELSFPEGKVAGAEEISRIKQIERFRIPTVFVSRSSSFDSRLLAVRASGDGYFTKPVDVVALTERIESLLQLDENKGYRVLIIDDDAVTSKFYGAILRDAGMNVYLLNDPTQILTVMTDFRPELLLMDIYMPVCSGVELSRLIRQDNSYVDVPIVFLSSEADLSKQLDAVRAGADDFITKPVAPEYLKSSIASRAERYRSLRALIMRDGLTGLFNHTAIKEQLASEISQAGRTGSPLALAMIDLDNFKYINDTYGHPAGDQVLRTLARLLRQRLRRSDIVGRYGGEEFAVIFPDTTATTARRVLDQVRLAFTKIQQHCEGGHFSVSFSGGVADLESTLDADELFDIADAAMYVSKQQGRNRISLA</sequence>
<dbReference type="OrthoDB" id="9813903at2"/>
<dbReference type="AlphaFoldDB" id="A0A318J0G3"/>
<dbReference type="SMART" id="SM00448">
    <property type="entry name" value="REC"/>
    <property type="match status" value="2"/>
</dbReference>
<dbReference type="RefSeq" id="WP_110257394.1">
    <property type="nucleotide sequence ID" value="NZ_QJKB01000010.1"/>
</dbReference>
<dbReference type="SMART" id="SM00267">
    <property type="entry name" value="GGDEF"/>
    <property type="match status" value="1"/>
</dbReference>
<evidence type="ECO:0000259" key="7">
    <source>
        <dbReference type="PROSITE" id="PS50887"/>
    </source>
</evidence>
<dbReference type="Gene3D" id="3.30.70.270">
    <property type="match status" value="1"/>
</dbReference>
<comment type="catalytic activity">
    <reaction evidence="3">
        <text>2 GTP = 3',3'-c-di-GMP + 2 diphosphate</text>
        <dbReference type="Rhea" id="RHEA:24898"/>
        <dbReference type="ChEBI" id="CHEBI:33019"/>
        <dbReference type="ChEBI" id="CHEBI:37565"/>
        <dbReference type="ChEBI" id="CHEBI:58805"/>
        <dbReference type="EC" id="2.7.7.65"/>
    </reaction>
</comment>
<dbReference type="InterPro" id="IPR008207">
    <property type="entry name" value="Sig_transdc_His_kin_Hpt_dom"/>
</dbReference>
<keyword evidence="2" id="KW-0902">Two-component regulatory system</keyword>
<feature type="domain" description="HPt" evidence="8">
    <location>
        <begin position="8"/>
        <end position="112"/>
    </location>
</feature>
<evidence type="ECO:0000259" key="6">
    <source>
        <dbReference type="PROSITE" id="PS50110"/>
    </source>
</evidence>
<dbReference type="InterPro" id="IPR050469">
    <property type="entry name" value="Diguanylate_Cyclase"/>
</dbReference>
<dbReference type="PROSITE" id="PS50894">
    <property type="entry name" value="HPT"/>
    <property type="match status" value="1"/>
</dbReference>
<organism evidence="9 10">
    <name type="scientific">Undibacterium pigrum</name>
    <dbReference type="NCBI Taxonomy" id="401470"/>
    <lineage>
        <taxon>Bacteria</taxon>
        <taxon>Pseudomonadati</taxon>
        <taxon>Pseudomonadota</taxon>
        <taxon>Betaproteobacteria</taxon>
        <taxon>Burkholderiales</taxon>
        <taxon>Oxalobacteraceae</taxon>
        <taxon>Undibacterium</taxon>
    </lineage>
</organism>
<dbReference type="Pfam" id="PF00990">
    <property type="entry name" value="GGDEF"/>
    <property type="match status" value="1"/>
</dbReference>